<organism evidence="2 3">
    <name type="scientific">Escherichia coli</name>
    <dbReference type="NCBI Taxonomy" id="562"/>
    <lineage>
        <taxon>Bacteria</taxon>
        <taxon>Pseudomonadati</taxon>
        <taxon>Pseudomonadota</taxon>
        <taxon>Gammaproteobacteria</taxon>
        <taxon>Enterobacterales</taxon>
        <taxon>Enterobacteriaceae</taxon>
        <taxon>Escherichia</taxon>
    </lineage>
</organism>
<gene>
    <name evidence="1" type="ORF">FGAF848_21730</name>
    <name evidence="2" type="ORF">JNP96_10375</name>
</gene>
<evidence type="ECO:0000313" key="2">
    <source>
        <dbReference type="EMBL" id="QSA00234.1"/>
    </source>
</evidence>
<evidence type="ECO:0000313" key="1">
    <source>
        <dbReference type="EMBL" id="CAK1210372.1"/>
    </source>
</evidence>
<dbReference type="AlphaFoldDB" id="A0A895P1I2"/>
<evidence type="ECO:0000313" key="3">
    <source>
        <dbReference type="Proteomes" id="UP000663166"/>
    </source>
</evidence>
<accession>A0A895P1I2</accession>
<dbReference type="EMBL" id="CP070393">
    <property type="protein sequence ID" value="QSA00234.1"/>
    <property type="molecule type" value="Genomic_DNA"/>
</dbReference>
<dbReference type="Proteomes" id="UP000663166">
    <property type="component" value="Chromosome"/>
</dbReference>
<protein>
    <submittedName>
        <fullName evidence="2">Uncharacterized protein</fullName>
    </submittedName>
</protein>
<dbReference type="Proteomes" id="UP001190091">
    <property type="component" value="Unassembled WGS sequence"/>
</dbReference>
<name>A0A895P1I2_ECOLX</name>
<proteinExistence type="predicted"/>
<dbReference type="EMBL" id="CAUZHL010000002">
    <property type="protein sequence ID" value="CAK1210372.1"/>
    <property type="molecule type" value="Genomic_DNA"/>
</dbReference>
<sequence length="48" mass="5636">MMKEVNTMIQPLPHFVAEAINQEKPEIPDHTEYVLSEDLSHTCRRFLP</sequence>
<reference evidence="2" key="1">
    <citation type="submission" date="2021-02" db="EMBL/GenBank/DDBJ databases">
        <title>Co-localization of colistin and carbapenem -resistance genes on a novel transferable IncHI2 plasmid in Escherichia coli from chicken-origin.</title>
        <authorList>
            <person name="Hoffmann M."/>
            <person name="Balkey M."/>
            <person name="Ronco T."/>
            <person name="Hendriksen R.S."/>
        </authorList>
    </citation>
    <scope>NUCLEOTIDE SEQUENCE</scope>
    <source>
        <strain evidence="2">CFSAN083829</strain>
    </source>
</reference>
<reference evidence="1" key="2">
    <citation type="submission" date="2023-10" db="EMBL/GenBank/DDBJ databases">
        <authorList>
            <person name="Leclercq S."/>
        </authorList>
    </citation>
    <scope>NUCLEOTIDE SEQUENCE</scope>
    <source>
        <strain evidence="1">F848</strain>
    </source>
</reference>